<reference evidence="1" key="1">
    <citation type="thesis" date="2020" institute="ProQuest LLC" country="789 East Eisenhower Parkway, Ann Arbor, MI, USA">
        <title>Comparative Genomics and Chromosome Evolution.</title>
        <authorList>
            <person name="Mudd A.B."/>
        </authorList>
    </citation>
    <scope>NUCLEOTIDE SEQUENCE</scope>
    <source>
        <strain evidence="1">237g6f4</strain>
        <tissue evidence="1">Blood</tissue>
    </source>
</reference>
<dbReference type="Proteomes" id="UP000824782">
    <property type="component" value="Unassembled WGS sequence"/>
</dbReference>
<accession>A0AAV7BN54</accession>
<evidence type="ECO:0000313" key="1">
    <source>
        <dbReference type="EMBL" id="KAG8574115.1"/>
    </source>
</evidence>
<dbReference type="EMBL" id="WNYA01000004">
    <property type="protein sequence ID" value="KAG8574115.1"/>
    <property type="molecule type" value="Genomic_DNA"/>
</dbReference>
<keyword evidence="2" id="KW-1185">Reference proteome</keyword>
<sequence length="80" mass="9450">MYHPHERHVDGLYEEFPTKIIHSPTVSVCLITGLIFQNLSEAPLPVFELWITNVHIYGRLHIQKDTQAYRINKTLNWPHM</sequence>
<dbReference type="AlphaFoldDB" id="A0AAV7BN54"/>
<proteinExistence type="predicted"/>
<evidence type="ECO:0000313" key="2">
    <source>
        <dbReference type="Proteomes" id="UP000824782"/>
    </source>
</evidence>
<organism evidence="1 2">
    <name type="scientific">Engystomops pustulosus</name>
    <name type="common">Tungara frog</name>
    <name type="synonym">Physalaemus pustulosus</name>
    <dbReference type="NCBI Taxonomy" id="76066"/>
    <lineage>
        <taxon>Eukaryota</taxon>
        <taxon>Metazoa</taxon>
        <taxon>Chordata</taxon>
        <taxon>Craniata</taxon>
        <taxon>Vertebrata</taxon>
        <taxon>Euteleostomi</taxon>
        <taxon>Amphibia</taxon>
        <taxon>Batrachia</taxon>
        <taxon>Anura</taxon>
        <taxon>Neobatrachia</taxon>
        <taxon>Hyloidea</taxon>
        <taxon>Leptodactylidae</taxon>
        <taxon>Leiuperinae</taxon>
        <taxon>Engystomops</taxon>
    </lineage>
</organism>
<gene>
    <name evidence="1" type="ORF">GDO81_009053</name>
</gene>
<protein>
    <submittedName>
        <fullName evidence="1">Uncharacterized protein</fullName>
    </submittedName>
</protein>
<name>A0AAV7BN54_ENGPU</name>
<comment type="caution">
    <text evidence="1">The sequence shown here is derived from an EMBL/GenBank/DDBJ whole genome shotgun (WGS) entry which is preliminary data.</text>
</comment>